<dbReference type="PANTHER" id="PTHR39179">
    <property type="entry name" value="SPORE COAT PROTEIN I"/>
    <property type="match status" value="1"/>
</dbReference>
<accession>A0A3T0D8I9</accession>
<dbReference type="PANTHER" id="PTHR39179:SF1">
    <property type="entry name" value="SPORE COAT PROTEIN I"/>
    <property type="match status" value="1"/>
</dbReference>
<dbReference type="Gene3D" id="3.30.200.20">
    <property type="entry name" value="Phosphorylase Kinase, domain 1"/>
    <property type="match status" value="1"/>
</dbReference>
<evidence type="ECO:0008006" key="3">
    <source>
        <dbReference type="Google" id="ProtNLM"/>
    </source>
</evidence>
<dbReference type="AlphaFoldDB" id="A0A3T0D8I9"/>
<proteinExistence type="predicted"/>
<dbReference type="KEGG" id="ccha:ELD05_11025"/>
<keyword evidence="2" id="KW-1185">Reference proteome</keyword>
<dbReference type="RefSeq" id="WP_127352464.1">
    <property type="nucleotide sequence ID" value="NZ_CP034791.1"/>
</dbReference>
<sequence>MALKNIISLQYGMNIKSMKQLQNEFLIKTAKAEYIVKKVKLSPAEIVFIYHCQEHLKENKFVSFEKIVPTKDGCPYLRVDKSLYVLIEHFKKEPIEIIEKEISSCIEFINMFHAASTNLTSTIGARYKASYGKDRIAARNMYSVFTKVKQNPNLIKNESLKKVILKTIDKNIEYVEKATKILEDDRYIDIIGRSMQENRFIHGKLTLQNIVKIYNKLRLINMFDVELNIREKDIATFVKSLLKRNKDLDFDEIIGRFYITSFDQYRQKLILALLLLPYEYFSVIKKLLKLGNLEWAFRGFEEKINRICEKDEYKHKILTSLH</sequence>
<reference evidence="1 2" key="1">
    <citation type="submission" date="2018-12" db="EMBL/GenBank/DDBJ databases">
        <title>Genome sequence from the cellulolytic species, Caldicellulosiruptor changbaiensis.</title>
        <authorList>
            <person name="Blumer-Schuette S.E."/>
            <person name="Mendoza C."/>
        </authorList>
    </citation>
    <scope>NUCLEOTIDE SEQUENCE [LARGE SCALE GENOMIC DNA]</scope>
    <source>
        <strain evidence="1 2">CBS-Z</strain>
    </source>
</reference>
<dbReference type="Gene3D" id="3.90.1200.10">
    <property type="match status" value="1"/>
</dbReference>
<dbReference type="Proteomes" id="UP000282930">
    <property type="component" value="Chromosome"/>
</dbReference>
<dbReference type="EMBL" id="CP034791">
    <property type="protein sequence ID" value="AZT91122.1"/>
    <property type="molecule type" value="Genomic_DNA"/>
</dbReference>
<evidence type="ECO:0000313" key="1">
    <source>
        <dbReference type="EMBL" id="AZT91122.1"/>
    </source>
</evidence>
<dbReference type="InterPro" id="IPR047175">
    <property type="entry name" value="CotS-like"/>
</dbReference>
<dbReference type="GO" id="GO:0042601">
    <property type="term" value="C:endospore-forming forespore"/>
    <property type="evidence" value="ECO:0007669"/>
    <property type="project" value="TreeGrafter"/>
</dbReference>
<organism evidence="1 2">
    <name type="scientific">Caldicellulosiruptor changbaiensis</name>
    <dbReference type="NCBI Taxonomy" id="1222016"/>
    <lineage>
        <taxon>Bacteria</taxon>
        <taxon>Bacillati</taxon>
        <taxon>Bacillota</taxon>
        <taxon>Bacillota incertae sedis</taxon>
        <taxon>Caldicellulosiruptorales</taxon>
        <taxon>Caldicellulosiruptoraceae</taxon>
        <taxon>Caldicellulosiruptor</taxon>
    </lineage>
</organism>
<dbReference type="InterPro" id="IPR011009">
    <property type="entry name" value="Kinase-like_dom_sf"/>
</dbReference>
<dbReference type="SUPFAM" id="SSF56112">
    <property type="entry name" value="Protein kinase-like (PK-like)"/>
    <property type="match status" value="1"/>
</dbReference>
<evidence type="ECO:0000313" key="2">
    <source>
        <dbReference type="Proteomes" id="UP000282930"/>
    </source>
</evidence>
<protein>
    <recommendedName>
        <fullName evidence="3">Spore coat protein</fullName>
    </recommendedName>
</protein>
<gene>
    <name evidence="1" type="ORF">ELD05_11025</name>
</gene>
<name>A0A3T0D8I9_9FIRM</name>